<gene>
    <name evidence="3" type="ORF">ACFU0X_20545</name>
</gene>
<comment type="caution">
    <text evidence="3">The sequence shown here is derived from an EMBL/GenBank/DDBJ whole genome shotgun (WGS) entry which is preliminary data.</text>
</comment>
<evidence type="ECO:0000256" key="1">
    <source>
        <dbReference type="SAM" id="MobiDB-lite"/>
    </source>
</evidence>
<dbReference type="Gene3D" id="3.40.50.620">
    <property type="entry name" value="HUPs"/>
    <property type="match status" value="1"/>
</dbReference>
<dbReference type="Pfam" id="PF01507">
    <property type="entry name" value="PAPS_reduct"/>
    <property type="match status" value="1"/>
</dbReference>
<feature type="region of interest" description="Disordered" evidence="1">
    <location>
        <begin position="1"/>
        <end position="23"/>
    </location>
</feature>
<dbReference type="EMBL" id="JBHVBU010000058">
    <property type="protein sequence ID" value="MFE7965391.1"/>
    <property type="molecule type" value="Genomic_DNA"/>
</dbReference>
<evidence type="ECO:0000313" key="3">
    <source>
        <dbReference type="EMBL" id="MFE7965391.1"/>
    </source>
</evidence>
<reference evidence="3 4" key="1">
    <citation type="submission" date="2024-09" db="EMBL/GenBank/DDBJ databases">
        <title>The Natural Products Discovery Center: Release of the First 8490 Sequenced Strains for Exploring Actinobacteria Biosynthetic Diversity.</title>
        <authorList>
            <person name="Kalkreuter E."/>
            <person name="Kautsar S.A."/>
            <person name="Yang D."/>
            <person name="Bader C.D."/>
            <person name="Teijaro C.N."/>
            <person name="Fluegel L."/>
            <person name="Davis C.M."/>
            <person name="Simpson J.R."/>
            <person name="Lauterbach L."/>
            <person name="Steele A.D."/>
            <person name="Gui C."/>
            <person name="Meng S."/>
            <person name="Li G."/>
            <person name="Viehrig K."/>
            <person name="Ye F."/>
            <person name="Su P."/>
            <person name="Kiefer A.F."/>
            <person name="Nichols A."/>
            <person name="Cepeda A.J."/>
            <person name="Yan W."/>
            <person name="Fan B."/>
            <person name="Jiang Y."/>
            <person name="Adhikari A."/>
            <person name="Zheng C.-J."/>
            <person name="Schuster L."/>
            <person name="Cowan T.M."/>
            <person name="Smanski M.J."/>
            <person name="Chevrette M.G."/>
            <person name="De Carvalho L.P.S."/>
            <person name="Shen B."/>
        </authorList>
    </citation>
    <scope>NUCLEOTIDE SEQUENCE [LARGE SCALE GENOMIC DNA]</scope>
    <source>
        <strain evidence="3 4">NPDC057399</strain>
    </source>
</reference>
<dbReference type="InterPro" id="IPR002500">
    <property type="entry name" value="PAPS_reduct_dom"/>
</dbReference>
<evidence type="ECO:0000313" key="4">
    <source>
        <dbReference type="Proteomes" id="UP001600650"/>
    </source>
</evidence>
<feature type="compositionally biased region" description="Low complexity" evidence="1">
    <location>
        <begin position="1"/>
        <end position="14"/>
    </location>
</feature>
<feature type="domain" description="Phosphoadenosine phosphosulphate reductase" evidence="2">
    <location>
        <begin position="73"/>
        <end position="226"/>
    </location>
</feature>
<sequence>MSTPTPTPTTATPRRPARKSSTLARKQGLADSATWLAARRTARQTWPDHALDMLIDRTVTQIRATCAGKRAGYAWSGGKDSIALDWLCRQAGIDECVLGISNLEFPAFLTWVTDNMPPGLTVINTGLSLAWLRERPHMLFPQGVNGSKWFPLINHKAQEQFFKQQRLDVLLLGRRHADGNYTGPKGSVLYTNAKGITRYSPIAHWSHEAVFALIERENLPMPPCYDWPRGYQVGTGAWPARQWTHNVDHGFEEVWQIDPDVVRHAATELPQAADWLARTGRN</sequence>
<protein>
    <submittedName>
        <fullName evidence="3">Phosphoadenosine phosphosulfate reductase family protein</fullName>
    </submittedName>
</protein>
<dbReference type="InterPro" id="IPR014729">
    <property type="entry name" value="Rossmann-like_a/b/a_fold"/>
</dbReference>
<proteinExistence type="predicted"/>
<keyword evidence="4" id="KW-1185">Reference proteome</keyword>
<accession>A0ABW6JK35</accession>
<dbReference type="SUPFAM" id="SSF52402">
    <property type="entry name" value="Adenine nucleotide alpha hydrolases-like"/>
    <property type="match status" value="1"/>
</dbReference>
<organism evidence="3 4">
    <name type="scientific">Streptomyces cellulosae</name>
    <dbReference type="NCBI Taxonomy" id="1968"/>
    <lineage>
        <taxon>Bacteria</taxon>
        <taxon>Bacillati</taxon>
        <taxon>Actinomycetota</taxon>
        <taxon>Actinomycetes</taxon>
        <taxon>Kitasatosporales</taxon>
        <taxon>Streptomycetaceae</taxon>
        <taxon>Streptomyces</taxon>
    </lineage>
</organism>
<name>A0ABW6JK35_STRCE</name>
<evidence type="ECO:0000259" key="2">
    <source>
        <dbReference type="Pfam" id="PF01507"/>
    </source>
</evidence>
<dbReference type="Proteomes" id="UP001600650">
    <property type="component" value="Unassembled WGS sequence"/>
</dbReference>
<dbReference type="RefSeq" id="WP_381727253.1">
    <property type="nucleotide sequence ID" value="NZ_JBHVBU010000058.1"/>
</dbReference>